<evidence type="ECO:0000313" key="4">
    <source>
        <dbReference type="Proteomes" id="UP000011116"/>
    </source>
</evidence>
<dbReference type="Proteomes" id="UP000011116">
    <property type="component" value="Chromosome 6H"/>
</dbReference>
<dbReference type="PANTHER" id="PTHR33207">
    <property type="entry name" value="F-BOX DOMAIN CONTAINING PROTEIN-RELATED"/>
    <property type="match status" value="1"/>
</dbReference>
<dbReference type="InterPro" id="IPR056594">
    <property type="entry name" value="AT5G49610-like_b-prop"/>
</dbReference>
<dbReference type="SUPFAM" id="SSF81383">
    <property type="entry name" value="F-box domain"/>
    <property type="match status" value="1"/>
</dbReference>
<feature type="domain" description="F-box protein AT5G49610-like beta-propeller" evidence="2">
    <location>
        <begin position="131"/>
        <end position="353"/>
    </location>
</feature>
<dbReference type="Gramene" id="HORVU.MOREX.r3.6HG0565120.1">
    <property type="protein sequence ID" value="HORVU.MOREX.r3.6HG0565120.1"/>
    <property type="gene ID" value="HORVU.MOREX.r3.6HG0565120"/>
</dbReference>
<organism evidence="3 4">
    <name type="scientific">Hordeum vulgare subsp. vulgare</name>
    <name type="common">Domesticated barley</name>
    <dbReference type="NCBI Taxonomy" id="112509"/>
    <lineage>
        <taxon>Eukaryota</taxon>
        <taxon>Viridiplantae</taxon>
        <taxon>Streptophyta</taxon>
        <taxon>Embryophyta</taxon>
        <taxon>Tracheophyta</taxon>
        <taxon>Spermatophyta</taxon>
        <taxon>Magnoliopsida</taxon>
        <taxon>Liliopsida</taxon>
        <taxon>Poales</taxon>
        <taxon>Poaceae</taxon>
        <taxon>BOP clade</taxon>
        <taxon>Pooideae</taxon>
        <taxon>Triticodae</taxon>
        <taxon>Triticeae</taxon>
        <taxon>Hordeinae</taxon>
        <taxon>Hordeum</taxon>
    </lineage>
</organism>
<reference evidence="4" key="1">
    <citation type="journal article" date="2012" name="Nature">
        <title>A physical, genetic and functional sequence assembly of the barley genome.</title>
        <authorList>
            <consortium name="The International Barley Genome Sequencing Consortium"/>
            <person name="Mayer K.F."/>
            <person name="Waugh R."/>
            <person name="Brown J.W."/>
            <person name="Schulman A."/>
            <person name="Langridge P."/>
            <person name="Platzer M."/>
            <person name="Fincher G.B."/>
            <person name="Muehlbauer G.J."/>
            <person name="Sato K."/>
            <person name="Close T.J."/>
            <person name="Wise R.P."/>
            <person name="Stein N."/>
        </authorList>
    </citation>
    <scope>NUCLEOTIDE SEQUENCE [LARGE SCALE GENOMIC DNA]</scope>
    <source>
        <strain evidence="4">cv. Morex</strain>
    </source>
</reference>
<sequence length="370" mass="41706">MASQQSPPPPAPTTVIDLGDDLLREIFLRLPSLPSLVRAALSCRTFLNAVRSSPVFRRSFRAAHPPPLLGFFFDPEGPAIPAFAPVRRRSDPDLAAAVRGADFFFTRLPDDDDASPGWAFFDDGHGQASHLDCFILASEEGDGPFRLVSICHDESRARAAVFSSASREWRIHPWYEAVAPLPEHGHWLKVGTMVNGFMFIYLIQANEDYLLVLNTATLQFSKMCLPPFLEGKAHFVWPGEADGKLCMVCPVDFGIHVWFWRADEDGFERWMLDKKFQLLELKSFVEDTGGSLEDVELHIVDTIDGFVYFSTGETFQNVHSPWFLSLCMETGKLDKLFQKRCDSHVRPYIMAWPCSLVNSKLYPLREGEGA</sequence>
<dbReference type="AlphaFoldDB" id="A0A8I6YBL9"/>
<dbReference type="InterPro" id="IPR001810">
    <property type="entry name" value="F-box_dom"/>
</dbReference>
<dbReference type="Pfam" id="PF00646">
    <property type="entry name" value="F-box"/>
    <property type="match status" value="1"/>
</dbReference>
<dbReference type="InterPro" id="IPR036047">
    <property type="entry name" value="F-box-like_dom_sf"/>
</dbReference>
<evidence type="ECO:0000259" key="1">
    <source>
        <dbReference type="Pfam" id="PF00646"/>
    </source>
</evidence>
<dbReference type="Gramene" id="HORVU.MOREX.r2.6HG0468410.1">
    <property type="protein sequence ID" value="HORVU.MOREX.r2.6HG0468410.1"/>
    <property type="gene ID" value="HORVU.MOREX.r2.6HG0468410"/>
</dbReference>
<name>A0A8I6YBL9_HORVV</name>
<dbReference type="EnsemblPlants" id="HORVU.MOREX.r3.6HG0565120.1">
    <property type="protein sequence ID" value="HORVU.MOREX.r3.6HG0565120.1"/>
    <property type="gene ID" value="HORVU.MOREX.r3.6HG0565120"/>
</dbReference>
<keyword evidence="4" id="KW-1185">Reference proteome</keyword>
<proteinExistence type="predicted"/>
<evidence type="ECO:0008006" key="5">
    <source>
        <dbReference type="Google" id="ProtNLM"/>
    </source>
</evidence>
<protein>
    <recommendedName>
        <fullName evidence="5">F-box domain-containing protein</fullName>
    </recommendedName>
</protein>
<reference evidence="3" key="3">
    <citation type="submission" date="2022-01" db="UniProtKB">
        <authorList>
            <consortium name="EnsemblPlants"/>
        </authorList>
    </citation>
    <scope>IDENTIFICATION</scope>
    <source>
        <strain evidence="3">subsp. vulgare</strain>
    </source>
</reference>
<evidence type="ECO:0000313" key="3">
    <source>
        <dbReference type="EnsemblPlants" id="HORVU.MOREX.r3.6HG0565120.1"/>
    </source>
</evidence>
<evidence type="ECO:0000259" key="2">
    <source>
        <dbReference type="Pfam" id="PF23635"/>
    </source>
</evidence>
<accession>A0A8I6YBL9</accession>
<feature type="domain" description="F-box" evidence="1">
    <location>
        <begin position="17"/>
        <end position="57"/>
    </location>
</feature>
<reference evidence="3" key="2">
    <citation type="submission" date="2020-10" db="EMBL/GenBank/DDBJ databases">
        <authorList>
            <person name="Scholz U."/>
            <person name="Mascher M."/>
            <person name="Fiebig A."/>
        </authorList>
    </citation>
    <scope>NUCLEOTIDE SEQUENCE [LARGE SCALE GENOMIC DNA]</scope>
    <source>
        <strain evidence="3">cv. Morex</strain>
    </source>
</reference>
<dbReference type="Pfam" id="PF23635">
    <property type="entry name" value="Beta-prop_AT5G49610-like"/>
    <property type="match status" value="1"/>
</dbReference>